<name>A0ABT2VQJ8_9ALTE</name>
<dbReference type="EMBL" id="JAOTJC010000011">
    <property type="protein sequence ID" value="MCU7555354.1"/>
    <property type="molecule type" value="Genomic_DNA"/>
</dbReference>
<reference evidence="4" key="1">
    <citation type="submission" date="2023-07" db="EMBL/GenBank/DDBJ databases">
        <title>Study on multiphase classification of strain Alteromonas salexigens isolated from the Yellow Sea.</title>
        <authorList>
            <person name="Sun L."/>
        </authorList>
    </citation>
    <scope>NUCLEOTIDE SEQUENCE [LARGE SCALE GENOMIC DNA]</scope>
    <source>
        <strain evidence="4">ASW11-19</strain>
    </source>
</reference>
<keyword evidence="1" id="KW-0732">Signal</keyword>
<evidence type="ECO:0000256" key="1">
    <source>
        <dbReference type="SAM" id="SignalP"/>
    </source>
</evidence>
<dbReference type="Gene3D" id="3.40.630.10">
    <property type="entry name" value="Zn peptidases"/>
    <property type="match status" value="1"/>
</dbReference>
<comment type="caution">
    <text evidence="3">The sequence shown here is derived from an EMBL/GenBank/DDBJ whole genome shotgun (WGS) entry which is preliminary data.</text>
</comment>
<evidence type="ECO:0000313" key="4">
    <source>
        <dbReference type="Proteomes" id="UP001209257"/>
    </source>
</evidence>
<gene>
    <name evidence="3" type="ORF">OCL06_12225</name>
</gene>
<dbReference type="PANTHER" id="PTHR12147">
    <property type="entry name" value="METALLOPEPTIDASE M28 FAMILY MEMBER"/>
    <property type="match status" value="1"/>
</dbReference>
<dbReference type="RefSeq" id="WP_262994953.1">
    <property type="nucleotide sequence ID" value="NZ_JAOTJC010000011.1"/>
</dbReference>
<proteinExistence type="predicted"/>
<feature type="signal peptide" evidence="1">
    <location>
        <begin position="1"/>
        <end position="31"/>
    </location>
</feature>
<keyword evidence="4" id="KW-1185">Reference proteome</keyword>
<dbReference type="Proteomes" id="UP001209257">
    <property type="component" value="Unassembled WGS sequence"/>
</dbReference>
<organism evidence="3 4">
    <name type="scientific">Alteromonas salexigens</name>
    <dbReference type="NCBI Taxonomy" id="2982530"/>
    <lineage>
        <taxon>Bacteria</taxon>
        <taxon>Pseudomonadati</taxon>
        <taxon>Pseudomonadota</taxon>
        <taxon>Gammaproteobacteria</taxon>
        <taxon>Alteromonadales</taxon>
        <taxon>Alteromonadaceae</taxon>
        <taxon>Alteromonas/Salinimonas group</taxon>
        <taxon>Alteromonas</taxon>
    </lineage>
</organism>
<feature type="chain" id="PRO_5045996234" evidence="1">
    <location>
        <begin position="32"/>
        <end position="329"/>
    </location>
</feature>
<protein>
    <submittedName>
        <fullName evidence="3">M28 family peptidase</fullName>
    </submittedName>
</protein>
<dbReference type="PANTHER" id="PTHR12147:SF26">
    <property type="entry name" value="PEPTIDASE M28 DOMAIN-CONTAINING PROTEIN"/>
    <property type="match status" value="1"/>
</dbReference>
<evidence type="ECO:0000313" key="3">
    <source>
        <dbReference type="EMBL" id="MCU7555354.1"/>
    </source>
</evidence>
<dbReference type="InterPro" id="IPR007484">
    <property type="entry name" value="Peptidase_M28"/>
</dbReference>
<sequence length="329" mass="36121">MNDVSTKFIRCGLFTLLVLIAMQLFSTGAFAAGLSGADNSPLHQQALRDLTQLADNAMGGRKPGTPGHHAAKQYLQRRFTELALEPLTDDYRQPFCYTPDVSKTCGVNISGLIRGTRHPQTYLVITAHYDHLGIRGGRVFNGADDNASGVAVMLAVASAFTARPPRHSVIFLATDAEEAGLYGSKHWVENAPVPLSQIKLNLNLDMLAHGGRSQRAFILTPRRNSLLREWLGQFKGAVPHARIAISPARLYRPDARYLARPTWRKTSDHASFLAVGIDSIFMAGDTHVHYHTPSDSVANIRQAFFLSKVDIALALSRRLDDALPTITFP</sequence>
<dbReference type="SUPFAM" id="SSF53187">
    <property type="entry name" value="Zn-dependent exopeptidases"/>
    <property type="match status" value="1"/>
</dbReference>
<accession>A0ABT2VQJ8</accession>
<dbReference type="Pfam" id="PF04389">
    <property type="entry name" value="Peptidase_M28"/>
    <property type="match status" value="1"/>
</dbReference>
<evidence type="ECO:0000259" key="2">
    <source>
        <dbReference type="Pfam" id="PF04389"/>
    </source>
</evidence>
<feature type="domain" description="Peptidase M28" evidence="2">
    <location>
        <begin position="108"/>
        <end position="311"/>
    </location>
</feature>
<dbReference type="InterPro" id="IPR045175">
    <property type="entry name" value="M28_fam"/>
</dbReference>